<evidence type="ECO:0000259" key="2">
    <source>
        <dbReference type="PROSITE" id="PS50174"/>
    </source>
</evidence>
<dbReference type="InterPro" id="IPR021109">
    <property type="entry name" value="Peptidase_aspartic_dom_sf"/>
</dbReference>
<reference evidence="3" key="1">
    <citation type="submission" date="2025-08" db="UniProtKB">
        <authorList>
            <consortium name="RefSeq"/>
        </authorList>
    </citation>
    <scope>IDENTIFICATION</scope>
</reference>
<proteinExistence type="predicted"/>
<dbReference type="GO" id="GO:0003676">
    <property type="term" value="F:nucleic acid binding"/>
    <property type="evidence" value="ECO:0007669"/>
    <property type="project" value="InterPro"/>
</dbReference>
<feature type="compositionally biased region" description="Pro residues" evidence="1">
    <location>
        <begin position="63"/>
        <end position="73"/>
    </location>
</feature>
<dbReference type="PANTHER" id="PTHR32108">
    <property type="entry name" value="DNA-DIRECTED RNA POLYMERASE SUBUNIT ALPHA"/>
    <property type="match status" value="1"/>
</dbReference>
<dbReference type="CDD" id="cd00303">
    <property type="entry name" value="retropepsin_like"/>
    <property type="match status" value="1"/>
</dbReference>
<feature type="compositionally biased region" description="Pro residues" evidence="1">
    <location>
        <begin position="105"/>
        <end position="115"/>
    </location>
</feature>
<dbReference type="KEGG" id="nta:107802710"/>
<dbReference type="OrthoDB" id="1301501at2759"/>
<protein>
    <recommendedName>
        <fullName evidence="2">G-patch domain-containing protein</fullName>
    </recommendedName>
</protein>
<dbReference type="AlphaFoldDB" id="A0A1S4AYV5"/>
<dbReference type="RefSeq" id="XP_016481749.1">
    <property type="nucleotide sequence ID" value="XM_016626263.1"/>
</dbReference>
<feature type="domain" description="G-patch" evidence="2">
    <location>
        <begin position="562"/>
        <end position="600"/>
    </location>
</feature>
<gene>
    <name evidence="3" type="primary">LOC107802710</name>
</gene>
<dbReference type="PANTHER" id="PTHR32108:SF9">
    <property type="entry name" value="REVERSE TRANSCRIPTASE RNASE H-LIKE DOMAIN-CONTAINING PROTEIN"/>
    <property type="match status" value="1"/>
</dbReference>
<feature type="compositionally biased region" description="Polar residues" evidence="1">
    <location>
        <begin position="45"/>
        <end position="61"/>
    </location>
</feature>
<dbReference type="InterPro" id="IPR000467">
    <property type="entry name" value="G_patch_dom"/>
</dbReference>
<accession>A0A1S4AYV5</accession>
<dbReference type="PaxDb" id="4097-A0A1S4AYV5"/>
<dbReference type="STRING" id="4097.A0A1S4AYV5"/>
<sequence length="683" mass="76308">MSYSTIKATTQAIQSGTGSLLGKKKKDDVAMFVSGSGRGPRGSPHQYTQPRPQPQAYTQAPYNPYPHYFPPQDPQYSVRPPQYHVHHAQSYAQPPPYPQWRAPTPQNPYLPPQPYRNPTGPSFQSTLDYRKERQQRKETFTPLGESYTSLFQRLRQLDVLRPIEPKTPNPPPRNLDYSLRCAYCSDAPGRDIVKCWHLKRNPEAPNINQNPLPAHAETHMIEIVHKDGEPKNSSKSVMMIRASESNPVKAPDSAKAMPLTVEGVSEKLSTLNVKPSVLVVKGPPIDIEANQEKQKVIVPRVPGKPVIIVEGACITPVIIKPVTQLPMVDTKAVPWNYNQVIVTYKGKEVEEEVNETGGLTRSGRCFTPEELRKSNPFKDGHIPVKKQVTEEDAEEVLADNGSSANICPLSTLQKLKIGTERIHMNNVCVRGFDGGGKDSVGDIMLELSIWPVEFTMEFEVLDVVVSYNLLLGRPWIHAAKAIPSSLYQMVKFEWDRQEIAVHGDEKLSAYNDTIVPFIEIEDDKGPWVYQTFETMSVEKIPEGECIPGPKLPSVSVMVENEMLKNGFMPGKGLGSSLQGIAHPVCPRESFGTFGLGFTLTRKDMKKAKNLKRKAWSLPKHVPHISKSFVKPGVAKRPISVVPKPVVNFDEELIKRFRSLFDEVNMVEIREGSSNADVQLVGPN</sequence>
<name>A0A1S4AYV5_TOBAC</name>
<feature type="non-terminal residue" evidence="3">
    <location>
        <position position="683"/>
    </location>
</feature>
<evidence type="ECO:0000313" key="3">
    <source>
        <dbReference type="RefSeq" id="XP_016481749.1"/>
    </source>
</evidence>
<feature type="region of interest" description="Disordered" evidence="1">
    <location>
        <begin position="31"/>
        <end position="125"/>
    </location>
</feature>
<dbReference type="PROSITE" id="PS50174">
    <property type="entry name" value="G_PATCH"/>
    <property type="match status" value="1"/>
</dbReference>
<dbReference type="OMA" id="HEIHECE"/>
<evidence type="ECO:0000256" key="1">
    <source>
        <dbReference type="SAM" id="MobiDB-lite"/>
    </source>
</evidence>
<dbReference type="Gene3D" id="2.40.70.10">
    <property type="entry name" value="Acid Proteases"/>
    <property type="match status" value="1"/>
</dbReference>
<organism evidence="3">
    <name type="scientific">Nicotiana tabacum</name>
    <name type="common">Common tobacco</name>
    <dbReference type="NCBI Taxonomy" id="4097"/>
    <lineage>
        <taxon>Eukaryota</taxon>
        <taxon>Viridiplantae</taxon>
        <taxon>Streptophyta</taxon>
        <taxon>Embryophyta</taxon>
        <taxon>Tracheophyta</taxon>
        <taxon>Spermatophyta</taxon>
        <taxon>Magnoliopsida</taxon>
        <taxon>eudicotyledons</taxon>
        <taxon>Gunneridae</taxon>
        <taxon>Pentapetalae</taxon>
        <taxon>asterids</taxon>
        <taxon>lamiids</taxon>
        <taxon>Solanales</taxon>
        <taxon>Solanaceae</taxon>
        <taxon>Nicotianoideae</taxon>
        <taxon>Nicotianeae</taxon>
        <taxon>Nicotiana</taxon>
    </lineage>
</organism>